<proteinExistence type="predicted"/>
<evidence type="ECO:0000313" key="2">
    <source>
        <dbReference type="Proteomes" id="UP000464178"/>
    </source>
</evidence>
<reference evidence="1 2" key="1">
    <citation type="submission" date="2019-05" db="EMBL/GenBank/DDBJ databases">
        <authorList>
            <consortium name="Science for Life Laboratories"/>
        </authorList>
    </citation>
    <scope>NUCLEOTIDE SEQUENCE [LARGE SCALE GENOMIC DNA]</scope>
    <source>
        <strain evidence="1">Soil9</strain>
    </source>
</reference>
<accession>A0A6P2CWK1</accession>
<dbReference type="Proteomes" id="UP000464178">
    <property type="component" value="Chromosome"/>
</dbReference>
<keyword evidence="2" id="KW-1185">Reference proteome</keyword>
<dbReference type="EMBL" id="LR593886">
    <property type="protein sequence ID" value="VTR93518.1"/>
    <property type="molecule type" value="Genomic_DNA"/>
</dbReference>
<dbReference type="AlphaFoldDB" id="A0A6P2CWK1"/>
<sequence length="265" mass="29687">MSSLTRVRVVARWREGRASHEEVLALRRFLPDVRDRPLVEVLREVQAVPDWVLAVCHPLEARRVCELAQRAGLIAIVEDIPVDGLGPVFNEQLARHLNLTALSVGSGRQGAVGEPGASCVLAWWTVSVLPSFHPAWVVGAVHEEERRSGLSLDRVTTRGFIADENGADIAVLETDEVSDTFGTLNLFQVTPEYMAALDGLGYRFQWSNWATEGTFRFSNPRGDWLVELERVLFRFARQIASTAKSDRFADQLRCWGGYREAITEE</sequence>
<gene>
    <name evidence="1" type="ORF">SOIL9_41960</name>
</gene>
<name>A0A6P2CWK1_9BACT</name>
<dbReference type="KEGG" id="gms:SOIL9_41960"/>
<evidence type="ECO:0000313" key="1">
    <source>
        <dbReference type="EMBL" id="VTR93518.1"/>
    </source>
</evidence>
<protein>
    <submittedName>
        <fullName evidence="1">Uncharacterized protein</fullName>
    </submittedName>
</protein>
<organism evidence="1 2">
    <name type="scientific">Gemmata massiliana</name>
    <dbReference type="NCBI Taxonomy" id="1210884"/>
    <lineage>
        <taxon>Bacteria</taxon>
        <taxon>Pseudomonadati</taxon>
        <taxon>Planctomycetota</taxon>
        <taxon>Planctomycetia</taxon>
        <taxon>Gemmatales</taxon>
        <taxon>Gemmataceae</taxon>
        <taxon>Gemmata</taxon>
    </lineage>
</organism>